<comment type="similarity">
    <text evidence="2 10">Belongs to the FliR/MopE/SpaR family.</text>
</comment>
<evidence type="ECO:0000313" key="11">
    <source>
        <dbReference type="EMBL" id="MEC5344851.1"/>
    </source>
</evidence>
<keyword evidence="4 10" id="KW-1003">Cell membrane</keyword>
<keyword evidence="11" id="KW-0969">Cilium</keyword>
<keyword evidence="12" id="KW-1185">Reference proteome</keyword>
<dbReference type="PANTHER" id="PTHR30065">
    <property type="entry name" value="FLAGELLAR BIOSYNTHETIC PROTEIN FLIR"/>
    <property type="match status" value="1"/>
</dbReference>
<keyword evidence="11" id="KW-0282">Flagellum</keyword>
<comment type="subcellular location">
    <subcellularLocation>
        <location evidence="10">Cell membrane</location>
        <topology evidence="10">Multi-pass membrane protein</topology>
    </subcellularLocation>
    <subcellularLocation>
        <location evidence="10">Bacterial flagellum basal body</location>
    </subcellularLocation>
</comment>
<dbReference type="Proteomes" id="UP001309705">
    <property type="component" value="Unassembled WGS sequence"/>
</dbReference>
<evidence type="ECO:0000256" key="3">
    <source>
        <dbReference type="ARBA" id="ARBA00021717"/>
    </source>
</evidence>
<evidence type="ECO:0000313" key="12">
    <source>
        <dbReference type="Proteomes" id="UP001309705"/>
    </source>
</evidence>
<comment type="function">
    <text evidence="1 10">Role in flagellar biosynthesis.</text>
</comment>
<comment type="caution">
    <text evidence="11">The sequence shown here is derived from an EMBL/GenBank/DDBJ whole genome shotgun (WGS) entry which is preliminary data.</text>
</comment>
<dbReference type="EMBL" id="JAYWTM010000029">
    <property type="protein sequence ID" value="MEC5344851.1"/>
    <property type="molecule type" value="Genomic_DNA"/>
</dbReference>
<gene>
    <name evidence="11" type="primary">fliR</name>
    <name evidence="11" type="ORF">VSX58_19840</name>
</gene>
<keyword evidence="7 10" id="KW-0472">Membrane</keyword>
<evidence type="ECO:0000256" key="2">
    <source>
        <dbReference type="ARBA" id="ARBA00009772"/>
    </source>
</evidence>
<dbReference type="PRINTS" id="PR00953">
    <property type="entry name" value="TYPE3IMRPROT"/>
</dbReference>
<dbReference type="PANTHER" id="PTHR30065:SF8">
    <property type="entry name" value="FLAGELLAR BIOSYNTHETIC PROTEIN FLIR"/>
    <property type="match status" value="1"/>
</dbReference>
<sequence length="261" mass="28721">MIEVTSAELTYWLGQYFWAFVRLLALIATAPLFTEKGIDSKVKIGLALLCTVLVAPHLAVESTPIFSVPGVWLLIKQVLIGIALGFTMQLAFAVFRLAGEVIGLQMGLSFATFFDPSSGANTSVLSRFFNVFAMLLFLVFDGHLWLISLLADSFHLIPINQELVNSNIFLSIVQTGSLIFINGLMLALPLMTFLLIINISLGVLNRMAPQLSVFVIGFPVTLTVGILTISLLMPLFAPFAEHVFSEFFDAIAMVIREFIVR</sequence>
<evidence type="ECO:0000256" key="6">
    <source>
        <dbReference type="ARBA" id="ARBA00022989"/>
    </source>
</evidence>
<keyword evidence="5 10" id="KW-0812">Transmembrane</keyword>
<dbReference type="InterPro" id="IPR002010">
    <property type="entry name" value="T3SS_IM_R"/>
</dbReference>
<evidence type="ECO:0000256" key="5">
    <source>
        <dbReference type="ARBA" id="ARBA00022692"/>
    </source>
</evidence>
<keyword evidence="11" id="KW-0966">Cell projection</keyword>
<evidence type="ECO:0000256" key="9">
    <source>
        <dbReference type="NCBIfam" id="TIGR01400"/>
    </source>
</evidence>
<reference evidence="11 12" key="1">
    <citation type="journal article" date="2017" name="Int. J. Syst. Evol. Microbiol.">
        <title>Brenneria populi subsp. brevivirga subsp. nov. isolated from symptomatic bark of Populus x euramericana canker, and description of Brenneria populi subsp. populi subsp. nov.</title>
        <authorList>
            <person name="Zheng M.H."/>
            <person name="Piao C.G."/>
            <person name="Xue H."/>
            <person name="Guo M.W."/>
            <person name="Li Y."/>
        </authorList>
    </citation>
    <scope>NUCLEOTIDE SEQUENCE [LARGE SCALE GENOMIC DNA]</scope>
    <source>
        <strain evidence="11 12">D9-5</strain>
    </source>
</reference>
<protein>
    <recommendedName>
        <fullName evidence="3 9">Flagellar biosynthetic protein FliR</fullName>
    </recommendedName>
</protein>
<dbReference type="RefSeq" id="WP_327619606.1">
    <property type="nucleotide sequence ID" value="NZ_JAYWTM010000029.1"/>
</dbReference>
<feature type="transmembrane region" description="Helical" evidence="10">
    <location>
        <begin position="16"/>
        <end position="34"/>
    </location>
</feature>
<keyword evidence="6 10" id="KW-1133">Transmembrane helix</keyword>
<dbReference type="NCBIfam" id="TIGR01400">
    <property type="entry name" value="fliR"/>
    <property type="match status" value="1"/>
</dbReference>
<organism evidence="11 12">
    <name type="scientific">Brenneria populi</name>
    <dbReference type="NCBI Taxonomy" id="1505588"/>
    <lineage>
        <taxon>Bacteria</taxon>
        <taxon>Pseudomonadati</taxon>
        <taxon>Pseudomonadota</taxon>
        <taxon>Gammaproteobacteria</taxon>
        <taxon>Enterobacterales</taxon>
        <taxon>Pectobacteriaceae</taxon>
        <taxon>Brenneria</taxon>
    </lineage>
</organism>
<feature type="transmembrane region" description="Helical" evidence="10">
    <location>
        <begin position="213"/>
        <end position="237"/>
    </location>
</feature>
<dbReference type="Pfam" id="PF01311">
    <property type="entry name" value="Bac_export_1"/>
    <property type="match status" value="1"/>
</dbReference>
<evidence type="ECO:0000256" key="4">
    <source>
        <dbReference type="ARBA" id="ARBA00022475"/>
    </source>
</evidence>
<feature type="transmembrane region" description="Helical" evidence="10">
    <location>
        <begin position="128"/>
        <end position="148"/>
    </location>
</feature>
<evidence type="ECO:0000256" key="8">
    <source>
        <dbReference type="ARBA" id="ARBA00023143"/>
    </source>
</evidence>
<feature type="transmembrane region" description="Helical" evidence="10">
    <location>
        <begin position="168"/>
        <end position="201"/>
    </location>
</feature>
<name>A0ABU6JW49_9GAMM</name>
<keyword evidence="8 10" id="KW-0975">Bacterial flagellum</keyword>
<evidence type="ECO:0000256" key="7">
    <source>
        <dbReference type="ARBA" id="ARBA00023136"/>
    </source>
</evidence>
<accession>A0ABU6JW49</accession>
<dbReference type="InterPro" id="IPR006303">
    <property type="entry name" value="FliR"/>
</dbReference>
<evidence type="ECO:0000256" key="1">
    <source>
        <dbReference type="ARBA" id="ARBA00002578"/>
    </source>
</evidence>
<comment type="caution">
    <text evidence="10">Lacks conserved residue(s) required for the propagation of feature annotation.</text>
</comment>
<proteinExistence type="inferred from homology"/>
<evidence type="ECO:0000256" key="10">
    <source>
        <dbReference type="RuleBase" id="RU362071"/>
    </source>
</evidence>